<dbReference type="InterPro" id="IPR010848">
    <property type="entry name" value="DUF1465"/>
</dbReference>
<proteinExistence type="predicted"/>
<dbReference type="RefSeq" id="WP_346245324.1">
    <property type="nucleotide sequence ID" value="NZ_JBDIZK010000002.1"/>
</dbReference>
<name>A0ABV0B410_9SPHN</name>
<protein>
    <submittedName>
        <fullName evidence="1">DUF1465 family protein</fullName>
    </submittedName>
</protein>
<evidence type="ECO:0000313" key="2">
    <source>
        <dbReference type="Proteomes" id="UP001427805"/>
    </source>
</evidence>
<keyword evidence="2" id="KW-1185">Reference proteome</keyword>
<accession>A0ABV0B410</accession>
<dbReference type="Proteomes" id="UP001427805">
    <property type="component" value="Unassembled WGS sequence"/>
</dbReference>
<sequence length="154" mass="16784">MTGAMGTSLIHRRLADSLHVEAMVLADEARAYFDEFGRNERDALEAASRVAFSCESLKVTTRLMHIIAWLLTRRAVDTGEIVEQDARSPARRLGLAPDSDDAVLAAMPGQAEAIMRSSIDLYRRVARLDTALDDPVPAGASPARSMIDRLSAAF</sequence>
<comment type="caution">
    <text evidence="1">The sequence shown here is derived from an EMBL/GenBank/DDBJ whole genome shotgun (WGS) entry which is preliminary data.</text>
</comment>
<dbReference type="Pfam" id="PF07323">
    <property type="entry name" value="DUF1465"/>
    <property type="match status" value="1"/>
</dbReference>
<organism evidence="1 2">
    <name type="scientific">Sphingomonas rustica</name>
    <dbReference type="NCBI Taxonomy" id="3103142"/>
    <lineage>
        <taxon>Bacteria</taxon>
        <taxon>Pseudomonadati</taxon>
        <taxon>Pseudomonadota</taxon>
        <taxon>Alphaproteobacteria</taxon>
        <taxon>Sphingomonadales</taxon>
        <taxon>Sphingomonadaceae</taxon>
        <taxon>Sphingomonas</taxon>
    </lineage>
</organism>
<reference evidence="1 2" key="1">
    <citation type="submission" date="2024-05" db="EMBL/GenBank/DDBJ databases">
        <title>Sphingomonas sp. HF-S3 16S ribosomal RNA gene Genome sequencing and assembly.</title>
        <authorList>
            <person name="Lee H."/>
        </authorList>
    </citation>
    <scope>NUCLEOTIDE SEQUENCE [LARGE SCALE GENOMIC DNA]</scope>
    <source>
        <strain evidence="1 2">HF-S3</strain>
    </source>
</reference>
<dbReference type="InterPro" id="IPR038301">
    <property type="entry name" value="AraC-like_sf"/>
</dbReference>
<evidence type="ECO:0000313" key="1">
    <source>
        <dbReference type="EMBL" id="MEN3746319.1"/>
    </source>
</evidence>
<gene>
    <name evidence="1" type="ORF">TPR58_04005</name>
</gene>
<dbReference type="Gene3D" id="1.10.8.930">
    <property type="entry name" value="Protein of unknown function DUF1465"/>
    <property type="match status" value="1"/>
</dbReference>
<dbReference type="EMBL" id="JBDIZK010000002">
    <property type="protein sequence ID" value="MEN3746319.1"/>
    <property type="molecule type" value="Genomic_DNA"/>
</dbReference>